<dbReference type="PANTHER" id="PTHR23310">
    <property type="entry name" value="ACYL-COA-BINDING PROTEIN, ACBP"/>
    <property type="match status" value="1"/>
</dbReference>
<dbReference type="GO" id="GO:0006631">
    <property type="term" value="P:fatty acid metabolic process"/>
    <property type="evidence" value="ECO:0007669"/>
    <property type="project" value="TreeGrafter"/>
</dbReference>
<name>D8M2F5_BLAHO</name>
<keyword evidence="3" id="KW-1133">Transmembrane helix</keyword>
<keyword evidence="3" id="KW-0472">Membrane</keyword>
<organism evidence="5">
    <name type="scientific">Blastocystis hominis</name>
    <dbReference type="NCBI Taxonomy" id="12968"/>
    <lineage>
        <taxon>Eukaryota</taxon>
        <taxon>Sar</taxon>
        <taxon>Stramenopiles</taxon>
        <taxon>Bigyra</taxon>
        <taxon>Opalozoa</taxon>
        <taxon>Opalinata</taxon>
        <taxon>Blastocystidae</taxon>
        <taxon>Blastocystis</taxon>
    </lineage>
</organism>
<dbReference type="InParanoid" id="D8M2F5"/>
<dbReference type="GO" id="GO:0000062">
    <property type="term" value="F:fatty-acyl-CoA binding"/>
    <property type="evidence" value="ECO:0007669"/>
    <property type="project" value="InterPro"/>
</dbReference>
<evidence type="ECO:0000259" key="4">
    <source>
        <dbReference type="PROSITE" id="PS51228"/>
    </source>
</evidence>
<dbReference type="InterPro" id="IPR035984">
    <property type="entry name" value="Acyl-CoA-binding_sf"/>
</dbReference>
<evidence type="ECO:0000313" key="6">
    <source>
        <dbReference type="Proteomes" id="UP000008312"/>
    </source>
</evidence>
<dbReference type="Pfam" id="PF00887">
    <property type="entry name" value="ACBP"/>
    <property type="match status" value="1"/>
</dbReference>
<sequence length="144" mass="16410">MIGDLFALVLAVLFAYYLITKHLLSRKCRVWTVLNNVASKPHSSEDLGVEDDSDFGRAVKFVRCGKFRLQDASVIVIFILFTIQKLALYGLFKQATIGDVNIDNPGALDFVGSAKWSSWKSYEGLSKEYVKRDLYFVEMQKRNM</sequence>
<dbReference type="EMBL" id="FN668649">
    <property type="protein sequence ID" value="CBK22244.2"/>
    <property type="molecule type" value="Genomic_DNA"/>
</dbReference>
<accession>D8M2F5</accession>
<dbReference type="InterPro" id="IPR000582">
    <property type="entry name" value="Acyl-CoA-binding_protein"/>
</dbReference>
<evidence type="ECO:0000256" key="3">
    <source>
        <dbReference type="SAM" id="Phobius"/>
    </source>
</evidence>
<dbReference type="RefSeq" id="XP_012896292.1">
    <property type="nucleotide sequence ID" value="XM_013040838.1"/>
</dbReference>
<dbReference type="InterPro" id="IPR014352">
    <property type="entry name" value="FERM/acyl-CoA-bd_prot_sf"/>
</dbReference>
<evidence type="ECO:0000256" key="2">
    <source>
        <dbReference type="ARBA" id="ARBA00023121"/>
    </source>
</evidence>
<evidence type="ECO:0000256" key="1">
    <source>
        <dbReference type="ARBA" id="ARBA00005567"/>
    </source>
</evidence>
<comment type="similarity">
    <text evidence="1">Belongs to the ACBP family.</text>
</comment>
<feature type="transmembrane region" description="Helical" evidence="3">
    <location>
        <begin position="6"/>
        <end position="24"/>
    </location>
</feature>
<gene>
    <name evidence="5" type="ORF">GSBLH_T00002301001</name>
</gene>
<dbReference type="Proteomes" id="UP000008312">
    <property type="component" value="Unassembled WGS sequence"/>
</dbReference>
<protein>
    <recommendedName>
        <fullName evidence="4">ACB domain-containing protein</fullName>
    </recommendedName>
</protein>
<dbReference type="GeneID" id="24919481"/>
<feature type="transmembrane region" description="Helical" evidence="3">
    <location>
        <begin position="72"/>
        <end position="92"/>
    </location>
</feature>
<dbReference type="PRINTS" id="PR00689">
    <property type="entry name" value="ACOABINDINGP"/>
</dbReference>
<dbReference type="PANTHER" id="PTHR23310:SF62">
    <property type="entry name" value="ACYL-COA BINDING PROTEIN 1, ISOFORM A"/>
    <property type="match status" value="1"/>
</dbReference>
<reference evidence="5" key="1">
    <citation type="submission" date="2010-02" db="EMBL/GenBank/DDBJ databases">
        <title>Sequencing and annotation of the Blastocystis hominis genome.</title>
        <authorList>
            <person name="Wincker P."/>
        </authorList>
    </citation>
    <scope>NUCLEOTIDE SEQUENCE</scope>
    <source>
        <strain evidence="5">Singapore isolate B</strain>
    </source>
</reference>
<dbReference type="AlphaFoldDB" id="D8M2F5"/>
<keyword evidence="6" id="KW-1185">Reference proteome</keyword>
<dbReference type="SUPFAM" id="SSF47027">
    <property type="entry name" value="Acyl-CoA binding protein"/>
    <property type="match status" value="1"/>
</dbReference>
<keyword evidence="2" id="KW-0446">Lipid-binding</keyword>
<dbReference type="OrthoDB" id="346910at2759"/>
<dbReference type="Gene3D" id="1.20.80.10">
    <property type="match status" value="1"/>
</dbReference>
<feature type="domain" description="ACB" evidence="4">
    <location>
        <begin position="51"/>
        <end position="144"/>
    </location>
</feature>
<evidence type="ECO:0000313" key="5">
    <source>
        <dbReference type="EMBL" id="CBK22244.2"/>
    </source>
</evidence>
<dbReference type="PROSITE" id="PS51228">
    <property type="entry name" value="ACB_2"/>
    <property type="match status" value="1"/>
</dbReference>
<keyword evidence="3" id="KW-0812">Transmembrane</keyword>
<proteinExistence type="inferred from homology"/>